<protein>
    <submittedName>
        <fullName evidence="1">Uncharacterized protein</fullName>
    </submittedName>
</protein>
<reference evidence="1 2" key="1">
    <citation type="submission" date="2019-07" db="EMBL/GenBank/DDBJ databases">
        <authorList>
            <person name="Cremers G."/>
        </authorList>
    </citation>
    <scope>NUCLEOTIDE SEQUENCE [LARGE SCALE GENOMIC DNA]</scope>
</reference>
<keyword evidence="2" id="KW-1185">Reference proteome</keyword>
<dbReference type="EMBL" id="CABIKM010000006">
    <property type="protein sequence ID" value="VUZ84145.1"/>
    <property type="molecule type" value="Genomic_DNA"/>
</dbReference>
<organism evidence="1 2">
    <name type="scientific">Candidatus Methylomirabilis lanthanidiphila</name>
    <dbReference type="NCBI Taxonomy" id="2211376"/>
    <lineage>
        <taxon>Bacteria</taxon>
        <taxon>Candidatus Methylomirabilota</taxon>
        <taxon>Candidatus Methylomirabilia</taxon>
        <taxon>Candidatus Methylomirabilales</taxon>
        <taxon>Candidatus Methylomirabilaceae</taxon>
        <taxon>Candidatus Methylomirabilis</taxon>
    </lineage>
</organism>
<name>A0A564ZFQ9_9BACT</name>
<dbReference type="Proteomes" id="UP000334340">
    <property type="component" value="Unassembled WGS sequence"/>
</dbReference>
<evidence type="ECO:0000313" key="1">
    <source>
        <dbReference type="EMBL" id="VUZ84145.1"/>
    </source>
</evidence>
<gene>
    <name evidence="1" type="ORF">MELA_00511</name>
</gene>
<dbReference type="AlphaFoldDB" id="A0A564ZFQ9"/>
<sequence length="56" mass="6547">MGQMPPEYLPKELWPQRIYTLPEFTTLPREVEFLDRRLGSRLEREVSVSAGSARVI</sequence>
<proteinExistence type="predicted"/>
<evidence type="ECO:0000313" key="2">
    <source>
        <dbReference type="Proteomes" id="UP000334340"/>
    </source>
</evidence>
<accession>A0A564ZFQ9</accession>